<gene>
    <name evidence="1" type="ORF">H9980_09395</name>
</gene>
<dbReference type="Gene3D" id="2.30.110.10">
    <property type="entry name" value="Electron Transport, Fmn-binding Protein, Chain A"/>
    <property type="match status" value="1"/>
</dbReference>
<dbReference type="SUPFAM" id="SSF50475">
    <property type="entry name" value="FMN-binding split barrel"/>
    <property type="match status" value="1"/>
</dbReference>
<dbReference type="EMBL" id="DXET01000211">
    <property type="protein sequence ID" value="HIX82166.1"/>
    <property type="molecule type" value="Genomic_DNA"/>
</dbReference>
<proteinExistence type="predicted"/>
<organism evidence="1 2">
    <name type="scientific">Candidatus Erysipelatoclostridium merdavium</name>
    <dbReference type="NCBI Taxonomy" id="2838566"/>
    <lineage>
        <taxon>Bacteria</taxon>
        <taxon>Bacillati</taxon>
        <taxon>Bacillota</taxon>
        <taxon>Erysipelotrichia</taxon>
        <taxon>Erysipelotrichales</taxon>
        <taxon>Erysipelotrichales incertae sedis</taxon>
    </lineage>
</organism>
<comment type="caution">
    <text evidence="1">The sequence shown here is derived from an EMBL/GenBank/DDBJ whole genome shotgun (WGS) entry which is preliminary data.</text>
</comment>
<dbReference type="AlphaFoldDB" id="A0A9D2BN36"/>
<evidence type="ECO:0000313" key="1">
    <source>
        <dbReference type="EMBL" id="HIX82166.1"/>
    </source>
</evidence>
<name>A0A9D2BN36_9FIRM</name>
<reference evidence="1" key="1">
    <citation type="journal article" date="2021" name="PeerJ">
        <title>Extensive microbial diversity within the chicken gut microbiome revealed by metagenomics and culture.</title>
        <authorList>
            <person name="Gilroy R."/>
            <person name="Ravi A."/>
            <person name="Getino M."/>
            <person name="Pursley I."/>
            <person name="Horton D.L."/>
            <person name="Alikhan N.F."/>
            <person name="Baker D."/>
            <person name="Gharbi K."/>
            <person name="Hall N."/>
            <person name="Watson M."/>
            <person name="Adriaenssens E.M."/>
            <person name="Foster-Nyarko E."/>
            <person name="Jarju S."/>
            <person name="Secka A."/>
            <person name="Antonio M."/>
            <person name="Oren A."/>
            <person name="Chaudhuri R.R."/>
            <person name="La Ragione R."/>
            <person name="Hildebrand F."/>
            <person name="Pallen M.J."/>
        </authorList>
    </citation>
    <scope>NUCLEOTIDE SEQUENCE</scope>
    <source>
        <strain evidence="1">ChiGjej1B1-14440</strain>
    </source>
</reference>
<accession>A0A9D2BN36</accession>
<dbReference type="InterPro" id="IPR012349">
    <property type="entry name" value="Split_barrel_FMN-bd"/>
</dbReference>
<protein>
    <submittedName>
        <fullName evidence="1">Pyridoxamine 5'-phosphate oxidase family protein</fullName>
    </submittedName>
</protein>
<dbReference type="Proteomes" id="UP000886724">
    <property type="component" value="Unassembled WGS sequence"/>
</dbReference>
<sequence>MEPKFQLKLNQIYKQIGDHAKIVLATSHQNIVSARKMSFIINDGHFYFQTDCTFRKYHDIKENNYVALCLDNIQIEGICTELGHPLSHIEFIKKFKKYFLSSFNAYSSLDSERLFMIKPLFIQRWNYIDGKPIIEQFFIDQCKYIEKKYNTTS</sequence>
<reference evidence="1" key="2">
    <citation type="submission" date="2021-04" db="EMBL/GenBank/DDBJ databases">
        <authorList>
            <person name="Gilroy R."/>
        </authorList>
    </citation>
    <scope>NUCLEOTIDE SEQUENCE</scope>
    <source>
        <strain evidence="1">ChiGjej1B1-14440</strain>
    </source>
</reference>
<evidence type="ECO:0000313" key="2">
    <source>
        <dbReference type="Proteomes" id="UP000886724"/>
    </source>
</evidence>